<dbReference type="InterPro" id="IPR016032">
    <property type="entry name" value="Sig_transdc_resp-reg_C-effctor"/>
</dbReference>
<feature type="transmembrane region" description="Helical" evidence="4">
    <location>
        <begin position="365"/>
        <end position="386"/>
    </location>
</feature>
<feature type="transmembrane region" description="Helical" evidence="4">
    <location>
        <begin position="83"/>
        <end position="102"/>
    </location>
</feature>
<feature type="transmembrane region" description="Helical" evidence="4">
    <location>
        <begin position="12"/>
        <end position="32"/>
    </location>
</feature>
<dbReference type="InterPro" id="IPR036388">
    <property type="entry name" value="WH-like_DNA-bd_sf"/>
</dbReference>
<evidence type="ECO:0000313" key="7">
    <source>
        <dbReference type="Proteomes" id="UP001320544"/>
    </source>
</evidence>
<evidence type="ECO:0000256" key="2">
    <source>
        <dbReference type="ARBA" id="ARBA00023125"/>
    </source>
</evidence>
<dbReference type="PROSITE" id="PS50043">
    <property type="entry name" value="HTH_LUXR_2"/>
    <property type="match status" value="1"/>
</dbReference>
<accession>A0ABN6MEN5</accession>
<feature type="transmembrane region" description="Helical" evidence="4">
    <location>
        <begin position="291"/>
        <end position="313"/>
    </location>
</feature>
<feature type="transmembrane region" description="Helical" evidence="4">
    <location>
        <begin position="143"/>
        <end position="162"/>
    </location>
</feature>
<dbReference type="EMBL" id="AP025564">
    <property type="protein sequence ID" value="BDE96450.1"/>
    <property type="molecule type" value="Genomic_DNA"/>
</dbReference>
<feature type="transmembrane region" description="Helical" evidence="4">
    <location>
        <begin position="168"/>
        <end position="190"/>
    </location>
</feature>
<keyword evidence="2" id="KW-0238">DNA-binding</keyword>
<keyword evidence="4" id="KW-0812">Transmembrane</keyword>
<keyword evidence="7" id="KW-1185">Reference proteome</keyword>
<dbReference type="SMART" id="SM00421">
    <property type="entry name" value="HTH_LUXR"/>
    <property type="match status" value="1"/>
</dbReference>
<keyword evidence="4" id="KW-0472">Membrane</keyword>
<dbReference type="PRINTS" id="PR00038">
    <property type="entry name" value="HTHLUXR"/>
</dbReference>
<evidence type="ECO:0000259" key="5">
    <source>
        <dbReference type="PROSITE" id="PS50043"/>
    </source>
</evidence>
<evidence type="ECO:0000313" key="6">
    <source>
        <dbReference type="EMBL" id="BDE96450.1"/>
    </source>
</evidence>
<evidence type="ECO:0000256" key="4">
    <source>
        <dbReference type="SAM" id="Phobius"/>
    </source>
</evidence>
<organism evidence="6 7">
    <name type="scientific">Raoultibacter timonensis</name>
    <dbReference type="NCBI Taxonomy" id="1907662"/>
    <lineage>
        <taxon>Bacteria</taxon>
        <taxon>Bacillati</taxon>
        <taxon>Actinomycetota</taxon>
        <taxon>Coriobacteriia</taxon>
        <taxon>Eggerthellales</taxon>
        <taxon>Eggerthellaceae</taxon>
        <taxon>Raoultibacter</taxon>
    </lineage>
</organism>
<dbReference type="Pfam" id="PF00196">
    <property type="entry name" value="GerE"/>
    <property type="match status" value="1"/>
</dbReference>
<feature type="domain" description="HTH luxR-type" evidence="5">
    <location>
        <begin position="440"/>
        <end position="505"/>
    </location>
</feature>
<dbReference type="PANTHER" id="PTHR44688">
    <property type="entry name" value="DNA-BINDING TRANSCRIPTIONAL ACTIVATOR DEVR_DOSR"/>
    <property type="match status" value="1"/>
</dbReference>
<reference evidence="6 7" key="1">
    <citation type="submission" date="2022-01" db="EMBL/GenBank/DDBJ databases">
        <title>Novel bile acid biosynthetic pathways are enriched in the microbiome of centenarians.</title>
        <authorList>
            <person name="Sato Y."/>
            <person name="Atarashi K."/>
            <person name="Plichta R.D."/>
            <person name="Arai Y."/>
            <person name="Sasajima S."/>
            <person name="Kearney M.S."/>
            <person name="Suda W."/>
            <person name="Takeshita K."/>
            <person name="Sasaki T."/>
            <person name="Okamoto S."/>
            <person name="Skelly N.A."/>
            <person name="Okamura Y."/>
            <person name="Vlamakis H."/>
            <person name="Li Y."/>
            <person name="Tanoue T."/>
            <person name="Takei H."/>
            <person name="Nittono H."/>
            <person name="Narushima S."/>
            <person name="Irie J."/>
            <person name="Itoh H."/>
            <person name="Moriya K."/>
            <person name="Sugiura Y."/>
            <person name="Suematsu M."/>
            <person name="Moritoki N."/>
            <person name="Shibata S."/>
            <person name="Littman R.D."/>
            <person name="Fischbach A.M."/>
            <person name="Uwamino Y."/>
            <person name="Inoue T."/>
            <person name="Honda A."/>
            <person name="Hattori M."/>
            <person name="Murai T."/>
            <person name="Xavier J.R."/>
            <person name="Hirose N."/>
            <person name="Honda K."/>
        </authorList>
    </citation>
    <scope>NUCLEOTIDE SEQUENCE [LARGE SCALE GENOMIC DNA]</scope>
    <source>
        <strain evidence="6 7">CE91-St30</strain>
    </source>
</reference>
<dbReference type="InterPro" id="IPR036259">
    <property type="entry name" value="MFS_trans_sf"/>
</dbReference>
<dbReference type="RefSeq" id="WP_244385756.1">
    <property type="nucleotide sequence ID" value="NZ_AP025564.1"/>
</dbReference>
<gene>
    <name evidence="6" type="ORF">CE91St30_17830</name>
</gene>
<protein>
    <recommendedName>
        <fullName evidence="5">HTH luxR-type domain-containing protein</fullName>
    </recommendedName>
</protein>
<proteinExistence type="predicted"/>
<feature type="transmembrane region" description="Helical" evidence="4">
    <location>
        <begin position="392"/>
        <end position="411"/>
    </location>
</feature>
<dbReference type="InterPro" id="IPR000792">
    <property type="entry name" value="Tscrpt_reg_LuxR_C"/>
</dbReference>
<dbReference type="Gene3D" id="1.10.10.10">
    <property type="entry name" value="Winged helix-like DNA-binding domain superfamily/Winged helix DNA-binding domain"/>
    <property type="match status" value="1"/>
</dbReference>
<dbReference type="Proteomes" id="UP001320544">
    <property type="component" value="Chromosome"/>
</dbReference>
<feature type="transmembrane region" description="Helical" evidence="4">
    <location>
        <begin position="261"/>
        <end position="284"/>
    </location>
</feature>
<dbReference type="SUPFAM" id="SSF103473">
    <property type="entry name" value="MFS general substrate transporter"/>
    <property type="match status" value="1"/>
</dbReference>
<dbReference type="CDD" id="cd06170">
    <property type="entry name" value="LuxR_C_like"/>
    <property type="match status" value="1"/>
</dbReference>
<evidence type="ECO:0000256" key="3">
    <source>
        <dbReference type="ARBA" id="ARBA00023163"/>
    </source>
</evidence>
<keyword evidence="4" id="KW-1133">Transmembrane helix</keyword>
<evidence type="ECO:0000256" key="1">
    <source>
        <dbReference type="ARBA" id="ARBA00023015"/>
    </source>
</evidence>
<keyword evidence="3" id="KW-0804">Transcription</keyword>
<dbReference type="SUPFAM" id="SSF46894">
    <property type="entry name" value="C-terminal effector domain of the bipartite response regulators"/>
    <property type="match status" value="1"/>
</dbReference>
<feature type="transmembrane region" description="Helical" evidence="4">
    <location>
        <begin position="114"/>
        <end position="131"/>
    </location>
</feature>
<feature type="transmembrane region" description="Helical" evidence="4">
    <location>
        <begin position="52"/>
        <end position="71"/>
    </location>
</feature>
<dbReference type="PANTHER" id="PTHR44688:SF16">
    <property type="entry name" value="DNA-BINDING TRANSCRIPTIONAL ACTIVATOR DEVR_DOSR"/>
    <property type="match status" value="1"/>
</dbReference>
<name>A0ABN6MEN5_9ACTN</name>
<feature type="transmembrane region" description="Helical" evidence="4">
    <location>
        <begin position="211"/>
        <end position="231"/>
    </location>
</feature>
<sequence>MDKRIKVKVARSSARSVGLCAGLGLFFCWFWSVMQNPNIPVHQGVENPGHALYWSLVLASATLSFLVVLVLAKRVSAGGRRLVESRITVALLAAYAAVSYVPKLSGTETLGSEYAEIVVVGALAAWLFVQWGSIVGDLGPRKLLKVSSVSLLVSFSLAAVLYQFETSLATTLLSFLPFASAGAVFACRLSGWEVDAAESEGIVEPGHSGAWHFYVTVLVQGMAFGLLHLLYSTIVLEQCEDPYCPLRFLNTFFPLVSVEDFYGLMSIFGVALAAGIVLLGTSVLRLNFRKLIYVVGFPLMAVGFLILASDTGFRLTEVVSHASGVNFTAGEVVYIAGYYYVVVTTWALCSYLVRMKKGDRVTVFARSGLALISGQLLGFLSSMVVGFEHLSRADFCTMAIFLLMLASLLIATNDRLWSDWGGVRPNETDRPSAFKVACEAVARRYRLTERERDVLVLLARGRNMSFIAERLCVTKDTVKTHCRSLYRKLEVHSQQELIDKIEAEIGIDKDQRLSDGQRGSAFLRKKTPGR</sequence>
<keyword evidence="1" id="KW-0805">Transcription regulation</keyword>
<feature type="transmembrane region" description="Helical" evidence="4">
    <location>
        <begin position="333"/>
        <end position="353"/>
    </location>
</feature>